<evidence type="ECO:0000259" key="6">
    <source>
        <dbReference type="Pfam" id="PF13361"/>
    </source>
</evidence>
<dbReference type="Gene3D" id="3.40.50.300">
    <property type="entry name" value="P-loop containing nucleotide triphosphate hydrolases"/>
    <property type="match status" value="1"/>
</dbReference>
<dbReference type="GO" id="GO:0003677">
    <property type="term" value="F:DNA binding"/>
    <property type="evidence" value="ECO:0007669"/>
    <property type="project" value="InterPro"/>
</dbReference>
<dbReference type="InterPro" id="IPR038726">
    <property type="entry name" value="PDDEXK_AddAB-type"/>
</dbReference>
<evidence type="ECO:0000259" key="5">
    <source>
        <dbReference type="Pfam" id="PF12705"/>
    </source>
</evidence>
<gene>
    <name evidence="7" type="ORF">S01H1_02014</name>
</gene>
<evidence type="ECO:0000256" key="3">
    <source>
        <dbReference type="ARBA" id="ARBA00022806"/>
    </source>
</evidence>
<keyword evidence="3" id="KW-0347">Helicase</keyword>
<accession>X0T7P9</accession>
<proteinExistence type="predicted"/>
<sequence>GMDPYDLTKLSNFATKKHLPLHRVFKMLSAGQSPADLSAPSEAKVKKIFGDLLFFSQLAGTQNAGRVLYSFLERSGFLKDLVEKGGLPGEIKIKNIRIFFDKVKNFSELSEDDSMFSFAEHLDLLQQVGDNPASAEAELEEDAVNVLTVHKAKGLEFPIVFMVSLIADRFPGRQRREKIPVPDELLNEELPERENYLQEERRLFYVGMTRAEKLLYLVWSKDYGLKRPKKVSPFVLEALDLPQSPEETLRTSSLEEIKRYASRFTQNIPLTKVKEEGSLTLSFFRVDDYLTCPLKYKYRQVMRIPVLPHHNLVYGRVLHNTIHFYLKHRMSGRTINEEELIKEYFEHWINEGFLSREHEEMRKKDGEKALRLFYHRQESSGRNPLYLEKEFRWQHNHVKFTGRWDRIDLLKGRIQA</sequence>
<dbReference type="GO" id="GO:0000725">
    <property type="term" value="P:recombinational repair"/>
    <property type="evidence" value="ECO:0007669"/>
    <property type="project" value="TreeGrafter"/>
</dbReference>
<feature type="non-terminal residue" evidence="7">
    <location>
        <position position="416"/>
    </location>
</feature>
<dbReference type="Gene3D" id="1.10.486.10">
    <property type="entry name" value="PCRA, domain 4"/>
    <property type="match status" value="1"/>
</dbReference>
<dbReference type="GO" id="GO:0043138">
    <property type="term" value="F:3'-5' DNA helicase activity"/>
    <property type="evidence" value="ECO:0007669"/>
    <property type="project" value="TreeGrafter"/>
</dbReference>
<dbReference type="SUPFAM" id="SSF52540">
    <property type="entry name" value="P-loop containing nucleoside triphosphate hydrolases"/>
    <property type="match status" value="1"/>
</dbReference>
<dbReference type="InterPro" id="IPR014017">
    <property type="entry name" value="DNA_helicase_UvrD-like_C"/>
</dbReference>
<dbReference type="InterPro" id="IPR000212">
    <property type="entry name" value="DNA_helicase_UvrD/REP"/>
</dbReference>
<dbReference type="Pfam" id="PF12705">
    <property type="entry name" value="PDDEXK_1"/>
    <property type="match status" value="1"/>
</dbReference>
<comment type="caution">
    <text evidence="7">The sequence shown here is derived from an EMBL/GenBank/DDBJ whole genome shotgun (WGS) entry which is preliminary data.</text>
</comment>
<dbReference type="PANTHER" id="PTHR11070:SF2">
    <property type="entry name" value="ATP-DEPENDENT DNA HELICASE SRS2"/>
    <property type="match status" value="1"/>
</dbReference>
<dbReference type="PANTHER" id="PTHR11070">
    <property type="entry name" value="UVRD / RECB / PCRA DNA HELICASE FAMILY MEMBER"/>
    <property type="match status" value="1"/>
</dbReference>
<dbReference type="GO" id="GO:0033202">
    <property type="term" value="C:DNA helicase complex"/>
    <property type="evidence" value="ECO:0007669"/>
    <property type="project" value="TreeGrafter"/>
</dbReference>
<keyword evidence="1" id="KW-0547">Nucleotide-binding</keyword>
<organism evidence="7">
    <name type="scientific">marine sediment metagenome</name>
    <dbReference type="NCBI Taxonomy" id="412755"/>
    <lineage>
        <taxon>unclassified sequences</taxon>
        <taxon>metagenomes</taxon>
        <taxon>ecological metagenomes</taxon>
    </lineage>
</organism>
<keyword evidence="2" id="KW-0378">Hydrolase</keyword>
<evidence type="ECO:0000256" key="2">
    <source>
        <dbReference type="ARBA" id="ARBA00022801"/>
    </source>
</evidence>
<dbReference type="GO" id="GO:0016787">
    <property type="term" value="F:hydrolase activity"/>
    <property type="evidence" value="ECO:0007669"/>
    <property type="project" value="UniProtKB-KW"/>
</dbReference>
<reference evidence="7" key="1">
    <citation type="journal article" date="2014" name="Front. Microbiol.">
        <title>High frequency of phylogenetically diverse reductive dehalogenase-homologous genes in deep subseafloor sedimentary metagenomes.</title>
        <authorList>
            <person name="Kawai M."/>
            <person name="Futagami T."/>
            <person name="Toyoda A."/>
            <person name="Takaki Y."/>
            <person name="Nishi S."/>
            <person name="Hori S."/>
            <person name="Arai W."/>
            <person name="Tsubouchi T."/>
            <person name="Morono Y."/>
            <person name="Uchiyama I."/>
            <person name="Ito T."/>
            <person name="Fujiyama A."/>
            <person name="Inagaki F."/>
            <person name="Takami H."/>
        </authorList>
    </citation>
    <scope>NUCLEOTIDE SEQUENCE</scope>
    <source>
        <strain evidence="7">Expedition CK06-06</strain>
    </source>
</reference>
<dbReference type="GO" id="GO:0005524">
    <property type="term" value="F:ATP binding"/>
    <property type="evidence" value="ECO:0007669"/>
    <property type="project" value="UniProtKB-KW"/>
</dbReference>
<dbReference type="EMBL" id="BARS01000928">
    <property type="protein sequence ID" value="GAF84217.1"/>
    <property type="molecule type" value="Genomic_DNA"/>
</dbReference>
<evidence type="ECO:0000256" key="1">
    <source>
        <dbReference type="ARBA" id="ARBA00022741"/>
    </source>
</evidence>
<name>X0T7P9_9ZZZZ</name>
<dbReference type="InterPro" id="IPR027417">
    <property type="entry name" value="P-loop_NTPase"/>
</dbReference>
<protein>
    <submittedName>
        <fullName evidence="7">Uncharacterized protein</fullName>
    </submittedName>
</protein>
<evidence type="ECO:0000313" key="7">
    <source>
        <dbReference type="EMBL" id="GAF84217.1"/>
    </source>
</evidence>
<evidence type="ECO:0000256" key="4">
    <source>
        <dbReference type="ARBA" id="ARBA00022840"/>
    </source>
</evidence>
<feature type="domain" description="PD-(D/E)XK endonuclease-like" evidence="5">
    <location>
        <begin position="280"/>
        <end position="412"/>
    </location>
</feature>
<dbReference type="AlphaFoldDB" id="X0T7P9"/>
<dbReference type="GO" id="GO:0005829">
    <property type="term" value="C:cytosol"/>
    <property type="evidence" value="ECO:0007669"/>
    <property type="project" value="TreeGrafter"/>
</dbReference>
<keyword evidence="4" id="KW-0067">ATP-binding</keyword>
<dbReference type="Pfam" id="PF13361">
    <property type="entry name" value="UvrD_C"/>
    <property type="match status" value="1"/>
</dbReference>
<feature type="non-terminal residue" evidence="7">
    <location>
        <position position="1"/>
    </location>
</feature>
<feature type="domain" description="UvrD-like helicase C-terminal" evidence="6">
    <location>
        <begin position="91"/>
        <end position="221"/>
    </location>
</feature>